<dbReference type="OrthoDB" id="4739610at2"/>
<dbReference type="InterPro" id="IPR029058">
    <property type="entry name" value="AB_hydrolase_fold"/>
</dbReference>
<dbReference type="InterPro" id="IPR001375">
    <property type="entry name" value="Peptidase_S9_cat"/>
</dbReference>
<dbReference type="PANTHER" id="PTHR13617:SF14">
    <property type="entry name" value="PROTEIN ABHD18"/>
    <property type="match status" value="1"/>
</dbReference>
<gene>
    <name evidence="2" type="ORF">A5642_19410</name>
</gene>
<dbReference type="GO" id="GO:0008236">
    <property type="term" value="F:serine-type peptidase activity"/>
    <property type="evidence" value="ECO:0007669"/>
    <property type="project" value="InterPro"/>
</dbReference>
<dbReference type="AlphaFoldDB" id="A0A1A0MPY8"/>
<dbReference type="Proteomes" id="UP000093962">
    <property type="component" value="Unassembled WGS sequence"/>
</dbReference>
<sequence>MDVGERMAVAPHVAIDEAVLAVMRLRQPKLPAEAAPDRLAADLDKAATMFKRRGWISKPSKYHRTPPKLNDADVLRWSTHSGPLGHESMSFASEFDARSFEPGAGRWPGNGRNDTVTVRLLRRPDSPAPWVVALHGFGMGSSRFDLNVLWANYLHHKLGYNVALPISPLHGPRRESADGQLLSLDLASMLHGITQAVWDVRRLVSWIRSTTDASVGLYGVSLGGYLSTVLAGLERFDAVAAALPFADPLALLTHHGPPAEYRDVIASDDARAVFQVVSPLALPTVVAPRDRTLFIAKADRLIPVEQSQALADSWHAEHVRWVNAGHVGFTWTRAARGILGRRFRESLGTA</sequence>
<dbReference type="Gene3D" id="3.40.50.1820">
    <property type="entry name" value="alpha/beta hydrolase"/>
    <property type="match status" value="1"/>
</dbReference>
<evidence type="ECO:0000313" key="3">
    <source>
        <dbReference type="Proteomes" id="UP000093962"/>
    </source>
</evidence>
<organism evidence="2 3">
    <name type="scientific">Mycolicibacterium mucogenicum</name>
    <name type="common">Mycobacterium mucogenicum</name>
    <dbReference type="NCBI Taxonomy" id="56689"/>
    <lineage>
        <taxon>Bacteria</taxon>
        <taxon>Bacillati</taxon>
        <taxon>Actinomycetota</taxon>
        <taxon>Actinomycetes</taxon>
        <taxon>Mycobacteriales</taxon>
        <taxon>Mycobacteriaceae</taxon>
        <taxon>Mycolicibacterium</taxon>
    </lineage>
</organism>
<dbReference type="Pfam" id="PF00326">
    <property type="entry name" value="Peptidase_S9"/>
    <property type="match status" value="1"/>
</dbReference>
<dbReference type="SUPFAM" id="SSF53474">
    <property type="entry name" value="alpha/beta-Hydrolases"/>
    <property type="match status" value="1"/>
</dbReference>
<name>A0A1A0MPY8_MYCMU</name>
<dbReference type="EMBL" id="LZSF01000122">
    <property type="protein sequence ID" value="OBA87559.1"/>
    <property type="molecule type" value="Genomic_DNA"/>
</dbReference>
<evidence type="ECO:0000259" key="1">
    <source>
        <dbReference type="Pfam" id="PF00326"/>
    </source>
</evidence>
<dbReference type="PANTHER" id="PTHR13617">
    <property type="entry name" value="PROTEIN ABHD18"/>
    <property type="match status" value="1"/>
</dbReference>
<comment type="caution">
    <text evidence="2">The sequence shown here is derived from an EMBL/GenBank/DDBJ whole genome shotgun (WGS) entry which is preliminary data.</text>
</comment>
<proteinExistence type="predicted"/>
<accession>A0A1A0MPY8</accession>
<feature type="domain" description="Peptidase S9 prolyl oligopeptidase catalytic" evidence="1">
    <location>
        <begin position="212"/>
        <end position="312"/>
    </location>
</feature>
<protein>
    <recommendedName>
        <fullName evidence="1">Peptidase S9 prolyl oligopeptidase catalytic domain-containing protein</fullName>
    </recommendedName>
</protein>
<evidence type="ECO:0000313" key="2">
    <source>
        <dbReference type="EMBL" id="OBA87559.1"/>
    </source>
</evidence>
<reference evidence="2 3" key="1">
    <citation type="submission" date="2016-06" db="EMBL/GenBank/DDBJ databases">
        <authorList>
            <person name="Kjaerup R.B."/>
            <person name="Dalgaard T.S."/>
            <person name="Juul-Madsen H.R."/>
        </authorList>
    </citation>
    <scope>NUCLEOTIDE SEQUENCE [LARGE SCALE GENOMIC DNA]</scope>
    <source>
        <strain evidence="2 3">1199456.5</strain>
    </source>
</reference>
<dbReference type="GO" id="GO:0006508">
    <property type="term" value="P:proteolysis"/>
    <property type="evidence" value="ECO:0007669"/>
    <property type="project" value="InterPro"/>
</dbReference>